<dbReference type="EMBL" id="JAVRJZ010000156">
    <property type="protein sequence ID" value="KAK2702845.1"/>
    <property type="molecule type" value="Genomic_DNA"/>
</dbReference>
<dbReference type="InterPro" id="IPR029044">
    <property type="entry name" value="Nucleotide-diphossugar_trans"/>
</dbReference>
<dbReference type="GO" id="GO:0005789">
    <property type="term" value="C:endoplasmic reticulum membrane"/>
    <property type="evidence" value="ECO:0007669"/>
    <property type="project" value="UniProtKB-SubCell"/>
</dbReference>
<keyword evidence="5" id="KW-0256">Endoplasmic reticulum</keyword>
<evidence type="ECO:0000256" key="9">
    <source>
        <dbReference type="PROSITE-ProRule" id="PRU10141"/>
    </source>
</evidence>
<feature type="binding site" evidence="9">
    <location>
        <position position="779"/>
    </location>
    <ligand>
        <name>ATP</name>
        <dbReference type="ChEBI" id="CHEBI:30616"/>
    </ligand>
</feature>
<protein>
    <recommendedName>
        <fullName evidence="11">Protein kinase domain-containing protein</fullName>
    </recommendedName>
</protein>
<dbReference type="CDD" id="cd00180">
    <property type="entry name" value="PKc"/>
    <property type="match status" value="1"/>
</dbReference>
<dbReference type="InterPro" id="IPR017441">
    <property type="entry name" value="Protein_kinase_ATP_BS"/>
</dbReference>
<dbReference type="Pfam" id="PF09258">
    <property type="entry name" value="Glyco_transf_64"/>
    <property type="match status" value="1"/>
</dbReference>
<dbReference type="SUPFAM" id="SSF56112">
    <property type="entry name" value="Protein kinase-like (PK-like)"/>
    <property type="match status" value="1"/>
</dbReference>
<keyword evidence="9" id="KW-0547">Nucleotide-binding</keyword>
<dbReference type="GO" id="GO:0015012">
    <property type="term" value="P:heparan sulfate proteoglycan biosynthetic process"/>
    <property type="evidence" value="ECO:0007669"/>
    <property type="project" value="UniProtKB-ARBA"/>
</dbReference>
<sequence length="1082" mass="125278">MFSKYSYSPTYESDVTYVEATDLSKMSSLRFSLEDMIRLKNSVSMELRDLELKRRKILDELTTLTKKVNETRAKILKVQVEKEKVYKSLEQAKVMRLEAMEKNTPELAPPLHIVPQYDKESKYIFDKSASQCRLDYCFDFSQCPLTEELKVFLYPVAERAFVDTLMWQKALESSGFITKNPEEACLYFVVNLNKDLTKLAHWRGDGRNHVVIDLNNKSLSSMSRAIYARQYSSSYRKNYVIVLPFTKVSSDILSLPPLSPARRKYLLSFQGEAKSQSPEEQIVISVLKKLQLSTTDDKFLIHFKCINNVLSAEEEEYALCGTYQSREEILKESTFSLILSPQDFKITSTKSVQQRLYESLKFGAIPVILGYIDIPFQNEIDWSRAAIIMPKARATEVHYLLRTISDADVLSLRRFGRIIWDKYFKTTETVVATMLSALRDTLRLFPSPLEETPSLSVFNSTFNPLKTDPPPSDEEIDEYLGPIEPPLPSPKFVRNYTYTTMNSYERWNVMFEPFHLFQNTPFDPVVPTEARFVGSSNGFRPVNGGAGGAGKEFSEVIGGNRPREQFTVVMLAYERDQAMIASLGRLNEVPYLNKVIVVWNSRQPPAEDLQWPDIGVPIVVVKTEKNSLNNRFLPFDEIETEAILSVDDDVHLRYDEIVFGFRVWREQRDRIVGFPGRFHTWDPLYGGWHYNSNYSCELSMVLTGAAFFHKYYSYLYTYAMPQEIREKVDEYMNCEDLAMNFLVSHYTRQPPVKIKLGDGRNGGVFLAKSKYNGRKVAVKIVKLEDLIRDEISGIIIPAEIYWLKKVKDIPDCLKYIDFYVDEKNAIIVTEFQENWLSLNVFIKKMMDFKEQQQKHGIRENWLTECLVLKIFQQIVSLVAKLEECGIAHKDLRANNMLIDVNFNVTLIDFDVARKMEDEITNPELIYDRWFPPSECNSYHRTMKEKYNTLNYDFSESDKEIMEEMKRLYAIGPMTTGSLGVILAQLLLVEPDTLWESADSISEAVESRIYECSVSPLVRKLLFMCLNQDPNKRQSTKEMLDYLNFNLPYINNNQIKENKRFSFKRIGSDIEPVFGDGPIGLKM</sequence>
<feature type="domain" description="Protein kinase" evidence="11">
    <location>
        <begin position="750"/>
        <end position="1049"/>
    </location>
</feature>
<dbReference type="Pfam" id="PF12330">
    <property type="entry name" value="Haspin_kinase"/>
    <property type="match status" value="1"/>
</dbReference>
<comment type="caution">
    <text evidence="12">The sequence shown here is derived from an EMBL/GenBank/DDBJ whole genome shotgun (WGS) entry which is preliminary data.</text>
</comment>
<dbReference type="PANTHER" id="PTHR48261">
    <property type="entry name" value="ACETYLGLUCOSAMINYLTRANSFERASE"/>
    <property type="match status" value="1"/>
</dbReference>
<evidence type="ECO:0000256" key="8">
    <source>
        <dbReference type="ARBA" id="ARBA00023157"/>
    </source>
</evidence>
<name>A0AA88H6F9_ARTSF</name>
<evidence type="ECO:0000256" key="1">
    <source>
        <dbReference type="ARBA" id="ARBA00004648"/>
    </source>
</evidence>
<dbReference type="Gene3D" id="3.90.550.10">
    <property type="entry name" value="Spore Coat Polysaccharide Biosynthesis Protein SpsA, Chain A"/>
    <property type="match status" value="1"/>
</dbReference>
<evidence type="ECO:0000313" key="13">
    <source>
        <dbReference type="Proteomes" id="UP001187531"/>
    </source>
</evidence>
<evidence type="ECO:0000256" key="5">
    <source>
        <dbReference type="ARBA" id="ARBA00022824"/>
    </source>
</evidence>
<keyword evidence="7" id="KW-0472">Membrane</keyword>
<dbReference type="PROSITE" id="PS50011">
    <property type="entry name" value="PROTEIN_KINASE_DOM"/>
    <property type="match status" value="1"/>
</dbReference>
<evidence type="ECO:0000259" key="11">
    <source>
        <dbReference type="PROSITE" id="PS50011"/>
    </source>
</evidence>
<evidence type="ECO:0000256" key="6">
    <source>
        <dbReference type="ARBA" id="ARBA00022989"/>
    </source>
</evidence>
<evidence type="ECO:0000256" key="4">
    <source>
        <dbReference type="ARBA" id="ARBA00022692"/>
    </source>
</evidence>
<evidence type="ECO:0000256" key="10">
    <source>
        <dbReference type="SAM" id="Coils"/>
    </source>
</evidence>
<dbReference type="Proteomes" id="UP001187531">
    <property type="component" value="Unassembled WGS sequence"/>
</dbReference>
<reference evidence="12" key="1">
    <citation type="submission" date="2023-07" db="EMBL/GenBank/DDBJ databases">
        <title>Chromosome-level genome assembly of Artemia franciscana.</title>
        <authorList>
            <person name="Jo E."/>
        </authorList>
    </citation>
    <scope>NUCLEOTIDE SEQUENCE</scope>
    <source>
        <tissue evidence="12">Whole body</tissue>
    </source>
</reference>
<keyword evidence="6" id="KW-1133">Transmembrane helix</keyword>
<evidence type="ECO:0000313" key="12">
    <source>
        <dbReference type="EMBL" id="KAK2702845.1"/>
    </source>
</evidence>
<keyword evidence="8" id="KW-1015">Disulfide bond</keyword>
<dbReference type="InterPro" id="IPR011009">
    <property type="entry name" value="Kinase-like_dom_sf"/>
</dbReference>
<dbReference type="SUPFAM" id="SSF53448">
    <property type="entry name" value="Nucleotide-diphospho-sugar transferases"/>
    <property type="match status" value="1"/>
</dbReference>
<dbReference type="PROSITE" id="PS00107">
    <property type="entry name" value="PROTEIN_KINASE_ATP"/>
    <property type="match status" value="1"/>
</dbReference>
<dbReference type="InterPro" id="IPR000719">
    <property type="entry name" value="Prot_kinase_dom"/>
</dbReference>
<accession>A0AA88H6F9</accession>
<dbReference type="GO" id="GO:0005524">
    <property type="term" value="F:ATP binding"/>
    <property type="evidence" value="ECO:0007669"/>
    <property type="project" value="UniProtKB-UniRule"/>
</dbReference>
<gene>
    <name evidence="12" type="ORF">QYM36_018565</name>
</gene>
<keyword evidence="9" id="KW-0067">ATP-binding</keyword>
<evidence type="ECO:0000256" key="2">
    <source>
        <dbReference type="ARBA" id="ARBA00010271"/>
    </source>
</evidence>
<evidence type="ECO:0000256" key="7">
    <source>
        <dbReference type="ARBA" id="ARBA00023136"/>
    </source>
</evidence>
<evidence type="ECO:0000256" key="3">
    <source>
        <dbReference type="ARBA" id="ARBA00022679"/>
    </source>
</evidence>
<dbReference type="GO" id="GO:0004672">
    <property type="term" value="F:protein kinase activity"/>
    <property type="evidence" value="ECO:0007669"/>
    <property type="project" value="InterPro"/>
</dbReference>
<dbReference type="InterPro" id="IPR040911">
    <property type="entry name" value="Exostosin_GT47"/>
</dbReference>
<proteinExistence type="inferred from homology"/>
<dbReference type="Pfam" id="PF03016">
    <property type="entry name" value="Exostosin_GT47"/>
    <property type="match status" value="1"/>
</dbReference>
<comment type="subcellular location">
    <subcellularLocation>
        <location evidence="1">Endoplasmic reticulum membrane</location>
        <topology evidence="1">Single-pass type II membrane protein</topology>
    </subcellularLocation>
</comment>
<keyword evidence="3" id="KW-0808">Transferase</keyword>
<keyword evidence="10" id="KW-0175">Coiled coil</keyword>
<dbReference type="PANTHER" id="PTHR48261:SF4">
    <property type="entry name" value="EXOSTOSIN LIKE GLYCOSYLTRANSFERASE 3"/>
    <property type="match status" value="1"/>
</dbReference>
<dbReference type="InterPro" id="IPR004263">
    <property type="entry name" value="Exostosin"/>
</dbReference>
<organism evidence="12 13">
    <name type="scientific">Artemia franciscana</name>
    <name type="common">Brine shrimp</name>
    <name type="synonym">Artemia sanfranciscana</name>
    <dbReference type="NCBI Taxonomy" id="6661"/>
    <lineage>
        <taxon>Eukaryota</taxon>
        <taxon>Metazoa</taxon>
        <taxon>Ecdysozoa</taxon>
        <taxon>Arthropoda</taxon>
        <taxon>Crustacea</taxon>
        <taxon>Branchiopoda</taxon>
        <taxon>Anostraca</taxon>
        <taxon>Artemiidae</taxon>
        <taxon>Artemia</taxon>
    </lineage>
</organism>
<dbReference type="Gene3D" id="1.10.510.10">
    <property type="entry name" value="Transferase(Phosphotransferase) domain 1"/>
    <property type="match status" value="1"/>
</dbReference>
<dbReference type="GO" id="GO:0016757">
    <property type="term" value="F:glycosyltransferase activity"/>
    <property type="evidence" value="ECO:0007669"/>
    <property type="project" value="InterPro"/>
</dbReference>
<dbReference type="InterPro" id="IPR015338">
    <property type="entry name" value="GT64_dom"/>
</dbReference>
<keyword evidence="4" id="KW-0812">Transmembrane</keyword>
<keyword evidence="13" id="KW-1185">Reference proteome</keyword>
<feature type="coiled-coil region" evidence="10">
    <location>
        <begin position="33"/>
        <end position="67"/>
    </location>
</feature>
<comment type="similarity">
    <text evidence="2">Belongs to the glycosyltransferase 47 family.</text>
</comment>
<dbReference type="AlphaFoldDB" id="A0AA88H6F9"/>